<evidence type="ECO:0000256" key="1">
    <source>
        <dbReference type="SAM" id="MobiDB-lite"/>
    </source>
</evidence>
<feature type="region of interest" description="Disordered" evidence="1">
    <location>
        <begin position="100"/>
        <end position="119"/>
    </location>
</feature>
<gene>
    <name evidence="2" type="ORF">Fcan01_16685</name>
</gene>
<dbReference type="AlphaFoldDB" id="A0A226DV37"/>
<dbReference type="Proteomes" id="UP000198287">
    <property type="component" value="Unassembled WGS sequence"/>
</dbReference>
<evidence type="ECO:0000313" key="2">
    <source>
        <dbReference type="EMBL" id="OXA48888.1"/>
    </source>
</evidence>
<reference evidence="2 3" key="1">
    <citation type="submission" date="2015-12" db="EMBL/GenBank/DDBJ databases">
        <title>The genome of Folsomia candida.</title>
        <authorList>
            <person name="Faddeeva A."/>
            <person name="Derks M.F."/>
            <person name="Anvar Y."/>
            <person name="Smit S."/>
            <person name="Van Straalen N."/>
            <person name="Roelofs D."/>
        </authorList>
    </citation>
    <scope>NUCLEOTIDE SEQUENCE [LARGE SCALE GENOMIC DNA]</scope>
    <source>
        <strain evidence="2 3">VU population</strain>
        <tissue evidence="2">Whole body</tissue>
    </source>
</reference>
<sequence length="218" mass="25385">MTEELNFLLTHMINHPWKGYTHTTPAPLESICYINYISNLLIEPHIHSPLSQTDLQMEPCREQEISKKMNTQTGQEFNFNPTVNPGPSYFGNFPSTSRANSSEISKFPQNLSTPEITPNTPVKKELRSILKTPLRSAEYQPNEKYTRKIRVKVGTKRNHEESRMETDSEAEQEKPRKRVTFWPVINLYASWAQKRRNKENAKMEEINELFGQMLKDGE</sequence>
<protein>
    <submittedName>
        <fullName evidence="2">Uncharacterized protein</fullName>
    </submittedName>
</protein>
<name>A0A226DV37_FOLCA</name>
<keyword evidence="3" id="KW-1185">Reference proteome</keyword>
<accession>A0A226DV37</accession>
<proteinExistence type="predicted"/>
<evidence type="ECO:0000313" key="3">
    <source>
        <dbReference type="Proteomes" id="UP000198287"/>
    </source>
</evidence>
<feature type="compositionally biased region" description="Basic and acidic residues" evidence="1">
    <location>
        <begin position="157"/>
        <end position="174"/>
    </location>
</feature>
<comment type="caution">
    <text evidence="2">The sequence shown here is derived from an EMBL/GenBank/DDBJ whole genome shotgun (WGS) entry which is preliminary data.</text>
</comment>
<dbReference type="EMBL" id="LNIX01000011">
    <property type="protein sequence ID" value="OXA48888.1"/>
    <property type="molecule type" value="Genomic_DNA"/>
</dbReference>
<feature type="region of interest" description="Disordered" evidence="1">
    <location>
        <begin position="154"/>
        <end position="175"/>
    </location>
</feature>
<organism evidence="2 3">
    <name type="scientific">Folsomia candida</name>
    <name type="common">Springtail</name>
    <dbReference type="NCBI Taxonomy" id="158441"/>
    <lineage>
        <taxon>Eukaryota</taxon>
        <taxon>Metazoa</taxon>
        <taxon>Ecdysozoa</taxon>
        <taxon>Arthropoda</taxon>
        <taxon>Hexapoda</taxon>
        <taxon>Collembola</taxon>
        <taxon>Entomobryomorpha</taxon>
        <taxon>Isotomoidea</taxon>
        <taxon>Isotomidae</taxon>
        <taxon>Proisotominae</taxon>
        <taxon>Folsomia</taxon>
    </lineage>
</organism>